<evidence type="ECO:0000256" key="1">
    <source>
        <dbReference type="SAM" id="SignalP"/>
    </source>
</evidence>
<evidence type="ECO:0000313" key="3">
    <source>
        <dbReference type="WBParaSite" id="jg3380"/>
    </source>
</evidence>
<sequence>MYSNIFLLLFFCYLQSNGLAKTFSCLDGCECDTSDRSIDCTNNPDRKYLSLPKEPMLGYGLIGLANTDLMAIHIKGTPNFHCSSLQKHPYRTIEVMSDCKPIDKKNKDSFGDESQKCDFNCKMQNYFVRLWKLVKHKYKEWTQDSAFFDFIHKMFEQITTKISSFF</sequence>
<feature type="chain" id="PRO_5037250106" evidence="1">
    <location>
        <begin position="21"/>
        <end position="166"/>
    </location>
</feature>
<keyword evidence="1" id="KW-0732">Signal</keyword>
<proteinExistence type="predicted"/>
<evidence type="ECO:0000313" key="2">
    <source>
        <dbReference type="Proteomes" id="UP000887574"/>
    </source>
</evidence>
<keyword evidence="2" id="KW-1185">Reference proteome</keyword>
<feature type="signal peptide" evidence="1">
    <location>
        <begin position="1"/>
        <end position="20"/>
    </location>
</feature>
<dbReference type="Proteomes" id="UP000887574">
    <property type="component" value="Unplaced"/>
</dbReference>
<organism evidence="2 3">
    <name type="scientific">Ditylenchus dipsaci</name>
    <dbReference type="NCBI Taxonomy" id="166011"/>
    <lineage>
        <taxon>Eukaryota</taxon>
        <taxon>Metazoa</taxon>
        <taxon>Ecdysozoa</taxon>
        <taxon>Nematoda</taxon>
        <taxon>Chromadorea</taxon>
        <taxon>Rhabditida</taxon>
        <taxon>Tylenchina</taxon>
        <taxon>Tylenchomorpha</taxon>
        <taxon>Sphaerularioidea</taxon>
        <taxon>Anguinidae</taxon>
        <taxon>Anguininae</taxon>
        <taxon>Ditylenchus</taxon>
    </lineage>
</organism>
<accession>A0A915E7H5</accession>
<reference evidence="3" key="1">
    <citation type="submission" date="2022-11" db="UniProtKB">
        <authorList>
            <consortium name="WormBaseParasite"/>
        </authorList>
    </citation>
    <scope>IDENTIFICATION</scope>
</reference>
<protein>
    <submittedName>
        <fullName evidence="3">Uncharacterized protein</fullName>
    </submittedName>
</protein>
<dbReference type="WBParaSite" id="jg3380">
    <property type="protein sequence ID" value="jg3380"/>
    <property type="gene ID" value="jg3380"/>
</dbReference>
<dbReference type="AlphaFoldDB" id="A0A915E7H5"/>
<name>A0A915E7H5_9BILA</name>